<evidence type="ECO:0000256" key="4">
    <source>
        <dbReference type="PROSITE-ProRule" id="PRU00723"/>
    </source>
</evidence>
<organism evidence="7 8">
    <name type="scientific">Microcaecilia unicolor</name>
    <dbReference type="NCBI Taxonomy" id="1415580"/>
    <lineage>
        <taxon>Eukaryota</taxon>
        <taxon>Metazoa</taxon>
        <taxon>Chordata</taxon>
        <taxon>Craniata</taxon>
        <taxon>Vertebrata</taxon>
        <taxon>Euteleostomi</taxon>
        <taxon>Amphibia</taxon>
        <taxon>Gymnophiona</taxon>
        <taxon>Siphonopidae</taxon>
        <taxon>Microcaecilia</taxon>
    </lineage>
</organism>
<dbReference type="SMART" id="SM00356">
    <property type="entry name" value="ZnF_C3H1"/>
    <property type="match status" value="1"/>
</dbReference>
<feature type="domain" description="C3H1-type" evidence="6">
    <location>
        <begin position="139"/>
        <end position="167"/>
    </location>
</feature>
<feature type="compositionally biased region" description="Basic and acidic residues" evidence="5">
    <location>
        <begin position="22"/>
        <end position="37"/>
    </location>
</feature>
<feature type="region of interest" description="Disordered" evidence="5">
    <location>
        <begin position="1"/>
        <end position="76"/>
    </location>
</feature>
<dbReference type="RefSeq" id="XP_030047660.1">
    <property type="nucleotide sequence ID" value="XM_030191800.1"/>
</dbReference>
<keyword evidence="7" id="KW-1185">Reference proteome</keyword>
<dbReference type="AlphaFoldDB" id="A0A6P7XAQ9"/>
<sequence>MAQRPSSLGLLADYDSESEGETESHEGSLSRSGEKQIRTSLGPGVNFFEEGAGSSEEDSEAPPDDTNPSEETLAVPEHHVDYLSETRLPSPRLEVATKVKQHQACAGVFTNPFREEQRAQLSLLERHVQLTARDRPAEIAGRKICLAYRKDGRCRFGSSCKFAHDSDLQVLPKPTVTKQQSVVEATEALSTNQPQASTEDSQPARGKRKPGLSNTLIPPKRTMKSYQAQLAKDRPWVL</sequence>
<dbReference type="SUPFAM" id="SSF90229">
    <property type="entry name" value="CCCH zinc finger"/>
    <property type="match status" value="1"/>
</dbReference>
<dbReference type="InParanoid" id="A0A6P7XAQ9"/>
<feature type="compositionally biased region" description="Polar residues" evidence="5">
    <location>
        <begin position="187"/>
        <end position="201"/>
    </location>
</feature>
<dbReference type="KEGG" id="muo:115461753"/>
<name>A0A6P7XAQ9_9AMPH</name>
<dbReference type="Gene3D" id="4.10.1000.10">
    <property type="entry name" value="Zinc finger, CCCH-type"/>
    <property type="match status" value="1"/>
</dbReference>
<keyword evidence="2 4" id="KW-0863">Zinc-finger</keyword>
<dbReference type="Pfam" id="PF00642">
    <property type="entry name" value="zf-CCCH"/>
    <property type="match status" value="1"/>
</dbReference>
<feature type="zinc finger region" description="C3H1-type" evidence="4">
    <location>
        <begin position="139"/>
        <end position="167"/>
    </location>
</feature>
<dbReference type="PROSITE" id="PS50103">
    <property type="entry name" value="ZF_C3H1"/>
    <property type="match status" value="1"/>
</dbReference>
<keyword evidence="1 4" id="KW-0479">Metal-binding</keyword>
<dbReference type="OrthoDB" id="336321at2759"/>
<accession>A0A6P7XAQ9</accession>
<reference evidence="8" key="1">
    <citation type="submission" date="2025-08" db="UniProtKB">
        <authorList>
            <consortium name="RefSeq"/>
        </authorList>
    </citation>
    <scope>IDENTIFICATION</scope>
</reference>
<evidence type="ECO:0000313" key="8">
    <source>
        <dbReference type="RefSeq" id="XP_030047660.1"/>
    </source>
</evidence>
<protein>
    <submittedName>
        <fullName evidence="8">Uncharacterized protein LOC115461753 isoform X1</fullName>
    </submittedName>
</protein>
<dbReference type="InterPro" id="IPR000571">
    <property type="entry name" value="Znf_CCCH"/>
</dbReference>
<gene>
    <name evidence="8" type="primary">LOC115461753</name>
</gene>
<dbReference type="InterPro" id="IPR036855">
    <property type="entry name" value="Znf_CCCH_sf"/>
</dbReference>
<evidence type="ECO:0000256" key="2">
    <source>
        <dbReference type="ARBA" id="ARBA00022771"/>
    </source>
</evidence>
<evidence type="ECO:0000313" key="7">
    <source>
        <dbReference type="Proteomes" id="UP000515156"/>
    </source>
</evidence>
<dbReference type="Proteomes" id="UP000515156">
    <property type="component" value="Chromosome 2"/>
</dbReference>
<evidence type="ECO:0000259" key="6">
    <source>
        <dbReference type="PROSITE" id="PS50103"/>
    </source>
</evidence>
<keyword evidence="3 4" id="KW-0862">Zinc</keyword>
<evidence type="ECO:0000256" key="3">
    <source>
        <dbReference type="ARBA" id="ARBA00022833"/>
    </source>
</evidence>
<dbReference type="GeneID" id="115461753"/>
<evidence type="ECO:0000256" key="5">
    <source>
        <dbReference type="SAM" id="MobiDB-lite"/>
    </source>
</evidence>
<feature type="region of interest" description="Disordered" evidence="5">
    <location>
        <begin position="187"/>
        <end position="221"/>
    </location>
</feature>
<evidence type="ECO:0000256" key="1">
    <source>
        <dbReference type="ARBA" id="ARBA00022723"/>
    </source>
</evidence>
<proteinExistence type="predicted"/>
<dbReference type="GO" id="GO:0008270">
    <property type="term" value="F:zinc ion binding"/>
    <property type="evidence" value="ECO:0007669"/>
    <property type="project" value="UniProtKB-KW"/>
</dbReference>